<evidence type="ECO:0000256" key="1">
    <source>
        <dbReference type="SAM" id="MobiDB-lite"/>
    </source>
</evidence>
<accession>A0A918YNV2</accession>
<name>A0A918YNV2_9ACTN</name>
<sequence length="284" mass="30748">MTYIEEVLSRALLVRNRTVPRDIIPPSTTEPRCDISLAGPSTAKDSASAEAAQDLRTLCEILITYTPTADFGEFVTDQVPEPRSALALACVLQLTSTDDGARYWWQYAAGAGQPVAAYCLYLDHLARGEKVTADWWRRQTDAVQPPPEVPVSGHPTIPWPDRSWFGRDAGTSATSILRVLIHVAKCAARPRTTAVTDLMAYVPAAVASGYLRQPEAELPLPGAQFARQIRSLLASAANRPCPYGTFPANTREETELGTSQHPSGPPTAKAPEAVHPQIGEAARH</sequence>
<dbReference type="Proteomes" id="UP000655443">
    <property type="component" value="Unassembled WGS sequence"/>
</dbReference>
<reference evidence="2" key="1">
    <citation type="journal article" date="2014" name="Int. J. Syst. Evol. Microbiol.">
        <title>Complete genome sequence of Corynebacterium casei LMG S-19264T (=DSM 44701T), isolated from a smear-ripened cheese.</title>
        <authorList>
            <consortium name="US DOE Joint Genome Institute (JGI-PGF)"/>
            <person name="Walter F."/>
            <person name="Albersmeier A."/>
            <person name="Kalinowski J."/>
            <person name="Ruckert C."/>
        </authorList>
    </citation>
    <scope>NUCLEOTIDE SEQUENCE</scope>
    <source>
        <strain evidence="2">JCM 4714</strain>
    </source>
</reference>
<evidence type="ECO:0000313" key="2">
    <source>
        <dbReference type="EMBL" id="GHE10969.1"/>
    </source>
</evidence>
<reference evidence="2" key="2">
    <citation type="submission" date="2020-09" db="EMBL/GenBank/DDBJ databases">
        <authorList>
            <person name="Sun Q."/>
            <person name="Ohkuma M."/>
        </authorList>
    </citation>
    <scope>NUCLEOTIDE SEQUENCE</scope>
    <source>
        <strain evidence="2">JCM 4714</strain>
    </source>
</reference>
<keyword evidence="3" id="KW-1185">Reference proteome</keyword>
<evidence type="ECO:0000313" key="3">
    <source>
        <dbReference type="Proteomes" id="UP000655443"/>
    </source>
</evidence>
<protein>
    <submittedName>
        <fullName evidence="2">Uncharacterized protein</fullName>
    </submittedName>
</protein>
<proteinExistence type="predicted"/>
<dbReference type="AlphaFoldDB" id="A0A918YNV2"/>
<comment type="caution">
    <text evidence="2">The sequence shown here is derived from an EMBL/GenBank/DDBJ whole genome shotgun (WGS) entry which is preliminary data.</text>
</comment>
<feature type="region of interest" description="Disordered" evidence="1">
    <location>
        <begin position="245"/>
        <end position="284"/>
    </location>
</feature>
<dbReference type="RefSeq" id="WP_189957547.1">
    <property type="nucleotide sequence ID" value="NZ_BMVG01000026.1"/>
</dbReference>
<dbReference type="EMBL" id="BMVG01000026">
    <property type="protein sequence ID" value="GHE10969.1"/>
    <property type="molecule type" value="Genomic_DNA"/>
</dbReference>
<organism evidence="2 3">
    <name type="scientific">Streptomyces alanosinicus</name>
    <dbReference type="NCBI Taxonomy" id="68171"/>
    <lineage>
        <taxon>Bacteria</taxon>
        <taxon>Bacillati</taxon>
        <taxon>Actinomycetota</taxon>
        <taxon>Actinomycetes</taxon>
        <taxon>Kitasatosporales</taxon>
        <taxon>Streptomycetaceae</taxon>
        <taxon>Streptomyces</taxon>
    </lineage>
</organism>
<gene>
    <name evidence="2" type="ORF">GCM10010339_68900</name>
</gene>